<proteinExistence type="inferred from homology"/>
<dbReference type="InterPro" id="IPR042099">
    <property type="entry name" value="ANL_N_sf"/>
</dbReference>
<evidence type="ECO:0000313" key="7">
    <source>
        <dbReference type="EMBL" id="NYJ08832.1"/>
    </source>
</evidence>
<name>A0A853CQT3_9ACTN</name>
<dbReference type="InterPro" id="IPR000873">
    <property type="entry name" value="AMP-dep_synth/lig_dom"/>
</dbReference>
<evidence type="ECO:0000256" key="4">
    <source>
        <dbReference type="ARBA" id="ARBA00023098"/>
    </source>
</evidence>
<dbReference type="GO" id="GO:0006631">
    <property type="term" value="P:fatty acid metabolic process"/>
    <property type="evidence" value="ECO:0007669"/>
    <property type="project" value="UniProtKB-KW"/>
</dbReference>
<dbReference type="AlphaFoldDB" id="A0A853CQT3"/>
<dbReference type="Pfam" id="PF00501">
    <property type="entry name" value="AMP-binding"/>
    <property type="match status" value="1"/>
</dbReference>
<comment type="similarity">
    <text evidence="1">Belongs to the ATP-dependent AMP-binding enzyme family.</text>
</comment>
<dbReference type="Gene3D" id="3.40.50.12780">
    <property type="entry name" value="N-terminal domain of ligase-like"/>
    <property type="match status" value="1"/>
</dbReference>
<evidence type="ECO:0000259" key="6">
    <source>
        <dbReference type="Pfam" id="PF13193"/>
    </source>
</evidence>
<dbReference type="EMBL" id="JACBZT010000001">
    <property type="protein sequence ID" value="NYJ08832.1"/>
    <property type="molecule type" value="Genomic_DNA"/>
</dbReference>
<dbReference type="PANTHER" id="PTHR43859:SF4">
    <property type="entry name" value="BUTANOATE--COA LIGASE AAE1-RELATED"/>
    <property type="match status" value="1"/>
</dbReference>
<keyword evidence="4" id="KW-0443">Lipid metabolism</keyword>
<dbReference type="Proteomes" id="UP000541969">
    <property type="component" value="Unassembled WGS sequence"/>
</dbReference>
<sequence length="511" mass="56055">MRVPLTARDFLDRAELVYGDRVGVVDEPDQPAPSLGEVTYRELARRGRAFQAGLDALGIGEGERVAIVSHNSARLLELLLSVPSSGRVLVPINFRLSPEEVRYIVGHSGARVMLVDPELEESLKGVDAEHKFGTGEEYEQFLRFDTEPRPWAEPDEDATATINYTSGTTARPKGVQMTHRNIWVNAVTFGMHMQVSDRDVYLHTLPMFHCNGWGMPYTTAGLGAKQVVIRKIDGAEILRRVERHGVTLMCGAPAVWNAVLEAAQHWDGEIPGRDRVRIVVAGAPPPSKTIARVEAELGWQFNQIYGLTETAPLLTINRPREEFDALEPEERAKKLSRAGVPALGIRLQTSESGEVLAQGNVVLAGYWENPDASAEALDGGWFHTGDGGSIDDGGYLTISDRKKDVIITGGENVSSIEVEDVVFSHPAVAEVAVIGIPDDKWGELVTALVVKAEGADATEDEIIAHCRGKIAGYKIPKRVEFRDAIPRTATGKIQKFKLRESFWSASERQVN</sequence>
<evidence type="ECO:0000256" key="1">
    <source>
        <dbReference type="ARBA" id="ARBA00006432"/>
    </source>
</evidence>
<gene>
    <name evidence="7" type="ORF">GGQ55_005110</name>
</gene>
<dbReference type="FunFam" id="3.30.300.30:FF:000008">
    <property type="entry name" value="2,3-dihydroxybenzoate-AMP ligase"/>
    <property type="match status" value="1"/>
</dbReference>
<keyword evidence="8" id="KW-1185">Reference proteome</keyword>
<feature type="domain" description="AMP-dependent synthetase/ligase" evidence="5">
    <location>
        <begin position="28"/>
        <end position="367"/>
    </location>
</feature>
<evidence type="ECO:0000259" key="5">
    <source>
        <dbReference type="Pfam" id="PF00501"/>
    </source>
</evidence>
<dbReference type="InterPro" id="IPR045851">
    <property type="entry name" value="AMP-bd_C_sf"/>
</dbReference>
<dbReference type="Gene3D" id="3.30.300.30">
    <property type="match status" value="1"/>
</dbReference>
<dbReference type="RefSeq" id="WP_179721711.1">
    <property type="nucleotide sequence ID" value="NZ_JACBZT010000001.1"/>
</dbReference>
<comment type="caution">
    <text evidence="7">The sequence shown here is derived from an EMBL/GenBank/DDBJ whole genome shotgun (WGS) entry which is preliminary data.</text>
</comment>
<dbReference type="InterPro" id="IPR025110">
    <property type="entry name" value="AMP-bd_C"/>
</dbReference>
<protein>
    <submittedName>
        <fullName evidence="7">Acyl-CoA synthetase (AMP-forming)/AMP-acid ligase II</fullName>
    </submittedName>
</protein>
<reference evidence="7 8" key="1">
    <citation type="submission" date="2020-07" db="EMBL/GenBank/DDBJ databases">
        <title>Sequencing the genomes of 1000 actinobacteria strains.</title>
        <authorList>
            <person name="Klenk H.-P."/>
        </authorList>
    </citation>
    <scope>NUCLEOTIDE SEQUENCE [LARGE SCALE GENOMIC DNA]</scope>
    <source>
        <strain evidence="7 8">DSM 104001</strain>
    </source>
</reference>
<evidence type="ECO:0000313" key="8">
    <source>
        <dbReference type="Proteomes" id="UP000541969"/>
    </source>
</evidence>
<keyword evidence="3" id="KW-0276">Fatty acid metabolism</keyword>
<feature type="domain" description="AMP-binding enzyme C-terminal" evidence="6">
    <location>
        <begin position="417"/>
        <end position="492"/>
    </location>
</feature>
<organism evidence="7 8">
    <name type="scientific">Petropleomorpha daqingensis</name>
    <dbReference type="NCBI Taxonomy" id="2026353"/>
    <lineage>
        <taxon>Bacteria</taxon>
        <taxon>Bacillati</taxon>
        <taxon>Actinomycetota</taxon>
        <taxon>Actinomycetes</taxon>
        <taxon>Geodermatophilales</taxon>
        <taxon>Geodermatophilaceae</taxon>
        <taxon>Petropleomorpha</taxon>
    </lineage>
</organism>
<dbReference type="Pfam" id="PF13193">
    <property type="entry name" value="AMP-binding_C"/>
    <property type="match status" value="1"/>
</dbReference>
<dbReference type="GO" id="GO:0016874">
    <property type="term" value="F:ligase activity"/>
    <property type="evidence" value="ECO:0007669"/>
    <property type="project" value="UniProtKB-KW"/>
</dbReference>
<dbReference type="PANTHER" id="PTHR43859">
    <property type="entry name" value="ACYL-ACTIVATING ENZYME"/>
    <property type="match status" value="1"/>
</dbReference>
<evidence type="ECO:0000256" key="3">
    <source>
        <dbReference type="ARBA" id="ARBA00022832"/>
    </source>
</evidence>
<evidence type="ECO:0000256" key="2">
    <source>
        <dbReference type="ARBA" id="ARBA00022598"/>
    </source>
</evidence>
<accession>A0A853CQT3</accession>
<keyword evidence="2 7" id="KW-0436">Ligase</keyword>
<dbReference type="SUPFAM" id="SSF56801">
    <property type="entry name" value="Acetyl-CoA synthetase-like"/>
    <property type="match status" value="1"/>
</dbReference>